<proteinExistence type="predicted"/>
<accession>A0A7R8X0C5</accession>
<protein>
    <submittedName>
        <fullName evidence="1">Uncharacterized protein</fullName>
    </submittedName>
</protein>
<organism evidence="1">
    <name type="scientific">Cyprideis torosa</name>
    <dbReference type="NCBI Taxonomy" id="163714"/>
    <lineage>
        <taxon>Eukaryota</taxon>
        <taxon>Metazoa</taxon>
        <taxon>Ecdysozoa</taxon>
        <taxon>Arthropoda</taxon>
        <taxon>Crustacea</taxon>
        <taxon>Oligostraca</taxon>
        <taxon>Ostracoda</taxon>
        <taxon>Podocopa</taxon>
        <taxon>Podocopida</taxon>
        <taxon>Cytherocopina</taxon>
        <taxon>Cytheroidea</taxon>
        <taxon>Cytherideidae</taxon>
        <taxon>Cyprideis</taxon>
    </lineage>
</organism>
<name>A0A7R8X0C5_9CRUS</name>
<feature type="non-terminal residue" evidence="1">
    <location>
        <position position="1"/>
    </location>
</feature>
<gene>
    <name evidence="1" type="ORF">CTOB1V02_LOCUS16433</name>
</gene>
<feature type="non-terminal residue" evidence="1">
    <location>
        <position position="95"/>
    </location>
</feature>
<sequence>DTDEVEMLIKETEKQLIQAVVPPWNHIKIRVPWVGGGIDCENPSHDNYIQQFQLEVADAIRRSIPDDYVEKLKRTPPGKKQFQQDFTQEEHFHRI</sequence>
<reference evidence="1" key="1">
    <citation type="submission" date="2020-11" db="EMBL/GenBank/DDBJ databases">
        <authorList>
            <person name="Tran Van P."/>
        </authorList>
    </citation>
    <scope>NUCLEOTIDE SEQUENCE</scope>
</reference>
<dbReference type="AlphaFoldDB" id="A0A7R8X0C5"/>
<evidence type="ECO:0000313" key="1">
    <source>
        <dbReference type="EMBL" id="CAD7238618.1"/>
    </source>
</evidence>
<dbReference type="EMBL" id="OB705069">
    <property type="protein sequence ID" value="CAD7238618.1"/>
    <property type="molecule type" value="Genomic_DNA"/>
</dbReference>